<evidence type="ECO:0000313" key="2">
    <source>
        <dbReference type="Proteomes" id="UP000824044"/>
    </source>
</evidence>
<reference evidence="1" key="1">
    <citation type="journal article" date="2021" name="PeerJ">
        <title>Extensive microbial diversity within the chicken gut microbiome revealed by metagenomics and culture.</title>
        <authorList>
            <person name="Gilroy R."/>
            <person name="Ravi A."/>
            <person name="Getino M."/>
            <person name="Pursley I."/>
            <person name="Horton D.L."/>
            <person name="Alikhan N.F."/>
            <person name="Baker D."/>
            <person name="Gharbi K."/>
            <person name="Hall N."/>
            <person name="Watson M."/>
            <person name="Adriaenssens E.M."/>
            <person name="Foster-Nyarko E."/>
            <person name="Jarju S."/>
            <person name="Secka A."/>
            <person name="Antonio M."/>
            <person name="Oren A."/>
            <person name="Chaudhuri R.R."/>
            <person name="La Ragione R."/>
            <person name="Hildebrand F."/>
            <person name="Pallen M.J."/>
        </authorList>
    </citation>
    <scope>NUCLEOTIDE SEQUENCE</scope>
    <source>
        <strain evidence="1">CHK33-5263</strain>
    </source>
</reference>
<organism evidence="1 2">
    <name type="scientific">Candidatus Gallimonas intestinigallinarum</name>
    <dbReference type="NCBI Taxonomy" id="2838604"/>
    <lineage>
        <taxon>Bacteria</taxon>
        <taxon>Bacillati</taxon>
        <taxon>Bacillota</taxon>
        <taxon>Clostridia</taxon>
        <taxon>Candidatus Gallimonas</taxon>
    </lineage>
</organism>
<name>A0A9D2DYD1_9FIRM</name>
<accession>A0A9D2DYD1</accession>
<comment type="caution">
    <text evidence="1">The sequence shown here is derived from an EMBL/GenBank/DDBJ whole genome shotgun (WGS) entry which is preliminary data.</text>
</comment>
<reference evidence="1" key="2">
    <citation type="submission" date="2021-04" db="EMBL/GenBank/DDBJ databases">
        <authorList>
            <person name="Gilroy R."/>
        </authorList>
    </citation>
    <scope>NUCLEOTIDE SEQUENCE</scope>
    <source>
        <strain evidence="1">CHK33-5263</strain>
    </source>
</reference>
<dbReference type="AlphaFoldDB" id="A0A9D2DYD1"/>
<evidence type="ECO:0000313" key="1">
    <source>
        <dbReference type="EMBL" id="HIZ25345.1"/>
    </source>
</evidence>
<gene>
    <name evidence="1" type="ORF">H9812_07780</name>
</gene>
<protein>
    <submittedName>
        <fullName evidence="1">Uncharacterized protein</fullName>
    </submittedName>
</protein>
<dbReference type="Proteomes" id="UP000824044">
    <property type="component" value="Unassembled WGS sequence"/>
</dbReference>
<sequence length="219" mass="25230">MKAEFIRALDEYFCANYSDYVRLSAIEGYEMPNVLYVADDGNVARRDSSCMRLCYQAKCEELLEKLKASLADTTFTFSFFFPSLRERISDRFNKHTFAKILPQALHHCGETAEEAGKRLDIAPKYWNKILKGSLYPEKNTVFALALVTRMQWQDVVSLLAVCGFEFKEDDVRDVVVRYLIEQKIFNEEMRDACLAEYKLANLPIKKAQESASDKLRGNA</sequence>
<proteinExistence type="predicted"/>
<dbReference type="EMBL" id="DXBS01000141">
    <property type="protein sequence ID" value="HIZ25345.1"/>
    <property type="molecule type" value="Genomic_DNA"/>
</dbReference>